<organism evidence="2 6">
    <name type="scientific">Halopseudomonas bauzanensis</name>
    <dbReference type="NCBI Taxonomy" id="653930"/>
    <lineage>
        <taxon>Bacteria</taxon>
        <taxon>Pseudomonadati</taxon>
        <taxon>Pseudomonadota</taxon>
        <taxon>Gammaproteobacteria</taxon>
        <taxon>Pseudomonadales</taxon>
        <taxon>Pseudomonadaceae</taxon>
        <taxon>Halopseudomonas</taxon>
    </lineage>
</organism>
<feature type="transmembrane region" description="Helical" evidence="1">
    <location>
        <begin position="12"/>
        <end position="31"/>
    </location>
</feature>
<evidence type="ECO:0000313" key="7">
    <source>
        <dbReference type="Proteomes" id="UP000305198"/>
    </source>
</evidence>
<sequence length="62" mass="6387">MKGTGNSAMQIWRWPVLFGTVSAAGLIVALLGDGWYDVLSCLALGLVAAAGIWLGAVARAEP</sequence>
<evidence type="ECO:0008006" key="8">
    <source>
        <dbReference type="Google" id="ProtNLM"/>
    </source>
</evidence>
<dbReference type="OrthoDB" id="8968524at2"/>
<dbReference type="STRING" id="653930.SAMN05216589_0794"/>
<reference evidence="4 7" key="2">
    <citation type="submission" date="2019-04" db="EMBL/GenBank/DDBJ databases">
        <title>Crypto-aerobic microbial life in anoxic (sulfidic) marine sediments.</title>
        <authorList>
            <person name="Bhattacharya S."/>
            <person name="Roy C."/>
            <person name="Mondal N."/>
            <person name="Sarkar J."/>
            <person name="Mandal S."/>
            <person name="Rameez M.J."/>
            <person name="Ghosh W."/>
        </authorList>
    </citation>
    <scope>NUCLEOTIDE SEQUENCE [LARGE SCALE GENOMIC DNA]</scope>
    <source>
        <strain evidence="4 7">SBBB</strain>
    </source>
</reference>
<reference evidence="5 6" key="1">
    <citation type="submission" date="2016-10" db="EMBL/GenBank/DDBJ databases">
        <authorList>
            <person name="de Groot N.N."/>
        </authorList>
    </citation>
    <scope>NUCLEOTIDE SEQUENCE [LARGE SCALE GENOMIC DNA]</scope>
    <source>
        <strain evidence="3 5">CGMCC 1.9095</strain>
        <strain evidence="2 6">DSM 22558</strain>
    </source>
</reference>
<keyword evidence="5" id="KW-1185">Reference proteome</keyword>
<dbReference type="EMBL" id="FOGN01000001">
    <property type="protein sequence ID" value="SER51927.1"/>
    <property type="molecule type" value="Genomic_DNA"/>
</dbReference>
<feature type="transmembrane region" description="Helical" evidence="1">
    <location>
        <begin position="37"/>
        <end position="58"/>
    </location>
</feature>
<dbReference type="AlphaFoldDB" id="A0A1H9PUM3"/>
<name>A0A1H9PUM3_9GAMM</name>
<accession>A0A1H9PUM3</accession>
<keyword evidence="1" id="KW-0812">Transmembrane</keyword>
<dbReference type="EMBL" id="FOUA01000001">
    <property type="protein sequence ID" value="SFL70908.1"/>
    <property type="molecule type" value="Genomic_DNA"/>
</dbReference>
<evidence type="ECO:0000313" key="6">
    <source>
        <dbReference type="Proteomes" id="UP000186904"/>
    </source>
</evidence>
<evidence type="ECO:0000313" key="3">
    <source>
        <dbReference type="EMBL" id="SFL70908.1"/>
    </source>
</evidence>
<dbReference type="RefSeq" id="WP_074777902.1">
    <property type="nucleotide sequence ID" value="NZ_FOGN01000001.1"/>
</dbReference>
<proteinExistence type="predicted"/>
<evidence type="ECO:0000313" key="4">
    <source>
        <dbReference type="EMBL" id="TKA93619.1"/>
    </source>
</evidence>
<evidence type="ECO:0000313" key="5">
    <source>
        <dbReference type="Proteomes" id="UP000186599"/>
    </source>
</evidence>
<evidence type="ECO:0000313" key="2">
    <source>
        <dbReference type="EMBL" id="SER51927.1"/>
    </source>
</evidence>
<dbReference type="Proteomes" id="UP000186599">
    <property type="component" value="Unassembled WGS sequence"/>
</dbReference>
<evidence type="ECO:0000256" key="1">
    <source>
        <dbReference type="SAM" id="Phobius"/>
    </source>
</evidence>
<dbReference type="Proteomes" id="UP000186904">
    <property type="component" value="Unassembled WGS sequence"/>
</dbReference>
<dbReference type="Proteomes" id="UP000305198">
    <property type="component" value="Unassembled WGS sequence"/>
</dbReference>
<keyword evidence="1" id="KW-0472">Membrane</keyword>
<dbReference type="EMBL" id="SWAV01000001">
    <property type="protein sequence ID" value="TKA93619.1"/>
    <property type="molecule type" value="Genomic_DNA"/>
</dbReference>
<protein>
    <recommendedName>
        <fullName evidence="8">DUF4175 domain-containing protein</fullName>
    </recommendedName>
</protein>
<gene>
    <name evidence="4" type="ORF">FA869_05550</name>
    <name evidence="3" type="ORF">SAMN04487855_0831</name>
    <name evidence="2" type="ORF">SAMN05216589_0794</name>
</gene>
<keyword evidence="1" id="KW-1133">Transmembrane helix</keyword>